<keyword evidence="1" id="KW-0732">Signal</keyword>
<comment type="caution">
    <text evidence="3">The sequence shown here is derived from an EMBL/GenBank/DDBJ whole genome shotgun (WGS) entry which is preliminary data.</text>
</comment>
<sequence>MFLILLSSVAALAAAPSTIHSAAISHGAQAYTASYHAQSAISLREVEPRFANRGAIPVCRWQADVTVNRAVAAQGQAIPAFGKAIHRFAPMSGSYAGTCAAARHQIDAQVARHVADRSAEAVAVAQQDRAVLVNELDGVRALTKGAVNGG</sequence>
<protein>
    <recommendedName>
        <fullName evidence="6">UrcA family protein</fullName>
    </recommendedName>
</protein>
<keyword evidence="5" id="KW-1185">Reference proteome</keyword>
<evidence type="ECO:0000313" key="3">
    <source>
        <dbReference type="EMBL" id="KAA9029810.1"/>
    </source>
</evidence>
<dbReference type="EMBL" id="VYQB01000007">
    <property type="protein sequence ID" value="KAA9016831.1"/>
    <property type="molecule type" value="Genomic_DNA"/>
</dbReference>
<reference evidence="4 5" key="1">
    <citation type="submission" date="2019-09" db="EMBL/GenBank/DDBJ databases">
        <authorList>
            <person name="Feng G."/>
        </authorList>
    </citation>
    <scope>NUCLEOTIDE SEQUENCE [LARGE SCALE GENOMIC DNA]</scope>
    <source>
        <strain evidence="3 4">KACC 19283</strain>
        <strain evidence="2 5">KACC 19284</strain>
    </source>
</reference>
<gene>
    <name evidence="3" type="ORF">F4U95_11350</name>
    <name evidence="2" type="ORF">F4U96_11405</name>
</gene>
<dbReference type="EMBL" id="VYQA01000007">
    <property type="protein sequence ID" value="KAA9029810.1"/>
    <property type="molecule type" value="Genomic_DNA"/>
</dbReference>
<evidence type="ECO:0000313" key="4">
    <source>
        <dbReference type="Proteomes" id="UP000325933"/>
    </source>
</evidence>
<accession>A0A5J5I1Q7</accession>
<feature type="signal peptide" evidence="1">
    <location>
        <begin position="1"/>
        <end position="22"/>
    </location>
</feature>
<dbReference type="Proteomes" id="UP000325933">
    <property type="component" value="Unassembled WGS sequence"/>
</dbReference>
<evidence type="ECO:0000313" key="2">
    <source>
        <dbReference type="EMBL" id="KAA9016831.1"/>
    </source>
</evidence>
<dbReference type="AlphaFoldDB" id="A0A5J5I1Q7"/>
<dbReference type="RefSeq" id="WP_150425751.1">
    <property type="nucleotide sequence ID" value="NZ_VYQA01000007.1"/>
</dbReference>
<evidence type="ECO:0000256" key="1">
    <source>
        <dbReference type="SAM" id="SignalP"/>
    </source>
</evidence>
<feature type="chain" id="PRO_5023851018" description="UrcA family protein" evidence="1">
    <location>
        <begin position="23"/>
        <end position="150"/>
    </location>
</feature>
<evidence type="ECO:0000313" key="5">
    <source>
        <dbReference type="Proteomes" id="UP000326364"/>
    </source>
</evidence>
<dbReference type="Proteomes" id="UP000326364">
    <property type="component" value="Unassembled WGS sequence"/>
</dbReference>
<name>A0A5J5I1Q7_9SPHN</name>
<proteinExistence type="predicted"/>
<organism evidence="3 4">
    <name type="scientific">Sphingobium limneticum</name>
    <dbReference type="NCBI Taxonomy" id="1007511"/>
    <lineage>
        <taxon>Bacteria</taxon>
        <taxon>Pseudomonadati</taxon>
        <taxon>Pseudomonadota</taxon>
        <taxon>Alphaproteobacteria</taxon>
        <taxon>Sphingomonadales</taxon>
        <taxon>Sphingomonadaceae</taxon>
        <taxon>Sphingobium</taxon>
    </lineage>
</organism>
<evidence type="ECO:0008006" key="6">
    <source>
        <dbReference type="Google" id="ProtNLM"/>
    </source>
</evidence>